<comment type="similarity">
    <text evidence="5">Belongs to the methyltransferase superfamily. Tam family.</text>
</comment>
<evidence type="ECO:0000313" key="8">
    <source>
        <dbReference type="Proteomes" id="UP001231124"/>
    </source>
</evidence>
<dbReference type="EC" id="2.1.1.144" evidence="5"/>
<dbReference type="Gene3D" id="3.40.50.150">
    <property type="entry name" value="Vaccinia Virus protein VP39"/>
    <property type="match status" value="1"/>
</dbReference>
<dbReference type="PANTHER" id="PTHR43861">
    <property type="entry name" value="TRANS-ACONITATE 2-METHYLTRANSFERASE-RELATED"/>
    <property type="match status" value="1"/>
</dbReference>
<dbReference type="InterPro" id="IPR041698">
    <property type="entry name" value="Methyltransf_25"/>
</dbReference>
<evidence type="ECO:0000313" key="7">
    <source>
        <dbReference type="EMBL" id="MDQ0445567.1"/>
    </source>
</evidence>
<dbReference type="Gene3D" id="1.10.150.290">
    <property type="entry name" value="S-adenosyl-L-methionine-dependent methyltransferases"/>
    <property type="match status" value="1"/>
</dbReference>
<dbReference type="SUPFAM" id="SSF53335">
    <property type="entry name" value="S-adenosyl-L-methionine-dependent methyltransferases"/>
    <property type="match status" value="1"/>
</dbReference>
<keyword evidence="8" id="KW-1185">Reference proteome</keyword>
<dbReference type="RefSeq" id="WP_238205765.1">
    <property type="nucleotide sequence ID" value="NZ_BPQE01000023.1"/>
</dbReference>
<comment type="subcellular location">
    <subcellularLocation>
        <location evidence="5">Cytoplasm</location>
    </subcellularLocation>
</comment>
<dbReference type="Proteomes" id="UP001231124">
    <property type="component" value="Unassembled WGS sequence"/>
</dbReference>
<reference evidence="7 8" key="1">
    <citation type="submission" date="2023-07" db="EMBL/GenBank/DDBJ databases">
        <title>Genomic Encyclopedia of Type Strains, Phase IV (KMG-IV): sequencing the most valuable type-strain genomes for metagenomic binning, comparative biology and taxonomic classification.</title>
        <authorList>
            <person name="Goeker M."/>
        </authorList>
    </citation>
    <scope>NUCLEOTIDE SEQUENCE [LARGE SCALE GENOMIC DNA]</scope>
    <source>
        <strain evidence="7 8">DSM 19013</strain>
    </source>
</reference>
<name>A0ABU0HT96_9HYPH</name>
<dbReference type="NCBIfam" id="NF002463">
    <property type="entry name" value="PRK01683.1"/>
    <property type="match status" value="1"/>
</dbReference>
<keyword evidence="3 5" id="KW-0808">Transferase</keyword>
<proteinExistence type="inferred from homology"/>
<protein>
    <recommendedName>
        <fullName evidence="5">Trans-aconitate 2-methyltransferase</fullName>
        <ecNumber evidence="5">2.1.1.144</ecNumber>
    </recommendedName>
</protein>
<dbReference type="PANTHER" id="PTHR43861:SF1">
    <property type="entry name" value="TRANS-ACONITATE 2-METHYLTRANSFERASE"/>
    <property type="match status" value="1"/>
</dbReference>
<evidence type="ECO:0000256" key="4">
    <source>
        <dbReference type="ARBA" id="ARBA00022691"/>
    </source>
</evidence>
<evidence type="ECO:0000256" key="2">
    <source>
        <dbReference type="ARBA" id="ARBA00022603"/>
    </source>
</evidence>
<keyword evidence="4 5" id="KW-0949">S-adenosyl-L-methionine</keyword>
<comment type="caution">
    <text evidence="7">The sequence shown here is derived from an EMBL/GenBank/DDBJ whole genome shotgun (WGS) entry which is preliminary data.</text>
</comment>
<gene>
    <name evidence="5" type="primary">tam</name>
    <name evidence="7" type="ORF">QO012_000045</name>
</gene>
<organism evidence="7 8">
    <name type="scientific">Methylobacterium aerolatum</name>
    <dbReference type="NCBI Taxonomy" id="418708"/>
    <lineage>
        <taxon>Bacteria</taxon>
        <taxon>Pseudomonadati</taxon>
        <taxon>Pseudomonadota</taxon>
        <taxon>Alphaproteobacteria</taxon>
        <taxon>Hyphomicrobiales</taxon>
        <taxon>Methylobacteriaceae</taxon>
        <taxon>Methylobacterium</taxon>
    </lineage>
</organism>
<evidence type="ECO:0000259" key="6">
    <source>
        <dbReference type="Pfam" id="PF13649"/>
    </source>
</evidence>
<comment type="catalytic activity">
    <reaction evidence="5">
        <text>trans-aconitate + S-adenosyl-L-methionine = (E)-3-(methoxycarbonyl)pent-2-enedioate + S-adenosyl-L-homocysteine</text>
        <dbReference type="Rhea" id="RHEA:14969"/>
        <dbReference type="ChEBI" id="CHEBI:15708"/>
        <dbReference type="ChEBI" id="CHEBI:57470"/>
        <dbReference type="ChEBI" id="CHEBI:57856"/>
        <dbReference type="ChEBI" id="CHEBI:59789"/>
        <dbReference type="EC" id="2.1.1.144"/>
    </reaction>
</comment>
<dbReference type="GO" id="GO:0032259">
    <property type="term" value="P:methylation"/>
    <property type="evidence" value="ECO:0007669"/>
    <property type="project" value="UniProtKB-KW"/>
</dbReference>
<evidence type="ECO:0000256" key="1">
    <source>
        <dbReference type="ARBA" id="ARBA00022490"/>
    </source>
</evidence>
<dbReference type="Pfam" id="PF13649">
    <property type="entry name" value="Methyltransf_25"/>
    <property type="match status" value="1"/>
</dbReference>
<sequence length="261" mass="28020">MSADWNPALYTVFEDERTRPAAELLARVPLESPRLAVDLGCGPGNSTALIAARYPQAEVIGLDTSPAMLESARARLPHLRFAEADAGSWVPETAPDLIYANAVLQWLPDHATLLPRLFGLLAPGGVLAVQMPDNLAEPSHRLMREVAGSGPWAAAIGDPAAAGRLGRMLDPTGYYDVLAALAEEVDVWRTAFHHRMADAAAIVSLVSATGLRPFLDPLNDDQRGGFLAAYEAAIDAAYPPRADGRRLLAFPRVFIVARRAL</sequence>
<dbReference type="EMBL" id="JAUSVP010000001">
    <property type="protein sequence ID" value="MDQ0445567.1"/>
    <property type="molecule type" value="Genomic_DNA"/>
</dbReference>
<dbReference type="InterPro" id="IPR029063">
    <property type="entry name" value="SAM-dependent_MTases_sf"/>
</dbReference>
<evidence type="ECO:0000256" key="3">
    <source>
        <dbReference type="ARBA" id="ARBA00022679"/>
    </source>
</evidence>
<feature type="domain" description="Methyltransferase" evidence="6">
    <location>
        <begin position="37"/>
        <end position="125"/>
    </location>
</feature>
<dbReference type="InterPro" id="IPR023149">
    <property type="entry name" value="Trans_acon_MeTrfase_C"/>
</dbReference>
<dbReference type="GO" id="GO:0030798">
    <property type="term" value="F:trans-aconitate 2-methyltransferase activity"/>
    <property type="evidence" value="ECO:0007669"/>
    <property type="project" value="UniProtKB-EC"/>
</dbReference>
<comment type="function">
    <text evidence="5">Catalyzes the S-adenosylmethionine monomethyl esterification of trans-aconitate.</text>
</comment>
<keyword evidence="2 5" id="KW-0489">Methyltransferase</keyword>
<accession>A0ABU0HT96</accession>
<evidence type="ECO:0000256" key="5">
    <source>
        <dbReference type="HAMAP-Rule" id="MF_00560"/>
    </source>
</evidence>
<dbReference type="HAMAP" id="MF_00560">
    <property type="entry name" value="Tran_acon_Me_trans"/>
    <property type="match status" value="1"/>
</dbReference>
<dbReference type="CDD" id="cd02440">
    <property type="entry name" value="AdoMet_MTases"/>
    <property type="match status" value="1"/>
</dbReference>
<dbReference type="InterPro" id="IPR023506">
    <property type="entry name" value="Trans-aconitate_MeTrfase"/>
</dbReference>
<keyword evidence="1 5" id="KW-0963">Cytoplasm</keyword>